<evidence type="ECO:0000313" key="1">
    <source>
        <dbReference type="EMBL" id="BBH87957.1"/>
    </source>
</evidence>
<protein>
    <recommendedName>
        <fullName evidence="2">Haloacid dehalogenase</fullName>
    </recommendedName>
</protein>
<dbReference type="Gene3D" id="3.40.50.1000">
    <property type="entry name" value="HAD superfamily/HAD-like"/>
    <property type="match status" value="1"/>
</dbReference>
<dbReference type="InterPro" id="IPR036412">
    <property type="entry name" value="HAD-like_sf"/>
</dbReference>
<dbReference type="SUPFAM" id="SSF56784">
    <property type="entry name" value="HAD-like"/>
    <property type="match status" value="1"/>
</dbReference>
<name>A0A455SHJ7_9CHLR</name>
<gene>
    <name evidence="1" type="ORF">KTC_27080</name>
</gene>
<evidence type="ECO:0008006" key="2">
    <source>
        <dbReference type="Google" id="ProtNLM"/>
    </source>
</evidence>
<organism evidence="1">
    <name type="scientific">Thermosporothrix sp. COM3</name>
    <dbReference type="NCBI Taxonomy" id="2490863"/>
    <lineage>
        <taxon>Bacteria</taxon>
        <taxon>Bacillati</taxon>
        <taxon>Chloroflexota</taxon>
        <taxon>Ktedonobacteria</taxon>
        <taxon>Ktedonobacterales</taxon>
        <taxon>Thermosporotrichaceae</taxon>
        <taxon>Thermosporothrix</taxon>
    </lineage>
</organism>
<dbReference type="InterPro" id="IPR023214">
    <property type="entry name" value="HAD_sf"/>
</dbReference>
<reference evidence="1" key="1">
    <citation type="submission" date="2018-12" db="EMBL/GenBank/DDBJ databases">
        <title>Novel natural products biosynthetic potential of the class Ktedonobacteria.</title>
        <authorList>
            <person name="Zheng Y."/>
            <person name="Saitou A."/>
            <person name="Wang C.M."/>
            <person name="Toyoda A."/>
            <person name="Minakuchi Y."/>
            <person name="Sekiguchi Y."/>
            <person name="Ueda K."/>
            <person name="Takano H."/>
            <person name="Sakai Y."/>
            <person name="Yokota A."/>
            <person name="Yabe S."/>
        </authorList>
    </citation>
    <scope>NUCLEOTIDE SEQUENCE</scope>
    <source>
        <strain evidence="1">COM3</strain>
    </source>
</reference>
<accession>A0A455SHJ7</accession>
<sequence length="175" mass="18689">MMIRAVIIDLDALISKGSITPLPGAAERLAHIRAQQLPIAITTNPNKLIAHTAEQQATAPDSFSAAARVAASIKEISHALDLQQVPWFLSLGDPTTQETMSAQTYQATIEQIKQEMQSLFPQGALYVSQVTGPAPAMLLAITQHFQVPPAECLYIGTSAMDKQAANAAGLPFELV</sequence>
<proteinExistence type="predicted"/>
<dbReference type="EMBL" id="AP019376">
    <property type="protein sequence ID" value="BBH87957.1"/>
    <property type="molecule type" value="Genomic_DNA"/>
</dbReference>
<dbReference type="AlphaFoldDB" id="A0A455SHJ7"/>